<sequence length="47" mass="5510">MLMTKSQKKAPEGYQWVCRAWITLRNGTRLYARQCGKKAFCFLVKVV</sequence>
<evidence type="ECO:0000313" key="1">
    <source>
        <dbReference type="EMBL" id="SFN32548.1"/>
    </source>
</evidence>
<name>A0A1I4Y348_9PROT</name>
<protein>
    <submittedName>
        <fullName evidence="1">Uncharacterized protein</fullName>
    </submittedName>
</protein>
<proteinExistence type="predicted"/>
<dbReference type="EMBL" id="FOVJ01000001">
    <property type="protein sequence ID" value="SFN32548.1"/>
    <property type="molecule type" value="Genomic_DNA"/>
</dbReference>
<gene>
    <name evidence="1" type="ORF">SAMN05216386_0486</name>
</gene>
<accession>A0A1I4Y348</accession>
<keyword evidence="2" id="KW-1185">Reference proteome</keyword>
<reference evidence="2" key="1">
    <citation type="submission" date="2016-10" db="EMBL/GenBank/DDBJ databases">
        <authorList>
            <person name="Varghese N."/>
        </authorList>
    </citation>
    <scope>NUCLEOTIDE SEQUENCE [LARGE SCALE GENOMIC DNA]</scope>
    <source>
        <strain evidence="2">Nsp8</strain>
    </source>
</reference>
<dbReference type="Proteomes" id="UP000183107">
    <property type="component" value="Unassembled WGS sequence"/>
</dbReference>
<dbReference type="AlphaFoldDB" id="A0A1I4Y348"/>
<organism evidence="1 2">
    <name type="scientific">Nitrosospira briensis</name>
    <dbReference type="NCBI Taxonomy" id="35799"/>
    <lineage>
        <taxon>Bacteria</taxon>
        <taxon>Pseudomonadati</taxon>
        <taxon>Pseudomonadota</taxon>
        <taxon>Betaproteobacteria</taxon>
        <taxon>Nitrosomonadales</taxon>
        <taxon>Nitrosomonadaceae</taxon>
        <taxon>Nitrosospira</taxon>
    </lineage>
</organism>
<evidence type="ECO:0000313" key="2">
    <source>
        <dbReference type="Proteomes" id="UP000183107"/>
    </source>
</evidence>